<dbReference type="InterPro" id="IPR046458">
    <property type="entry name" value="PMI_typeI_hel"/>
</dbReference>
<feature type="non-terminal residue" evidence="2">
    <location>
        <position position="1"/>
    </location>
</feature>
<keyword evidence="2" id="KW-0413">Isomerase</keyword>
<name>A0A227J1L2_VIBPH</name>
<proteinExistence type="predicted"/>
<reference evidence="2 3" key="1">
    <citation type="journal article" date="2017" name="Appl. Environ. Microbiol.">
        <title>Parallel evolution of two clades of a major Atlantic endemic Vibrio parahaemolyticus pathogen lineage by independent acquisition of related pathogenicity islands.</title>
        <authorList>
            <person name="Xu F."/>
            <person name="Gonzalez-Escalona N."/>
            <person name="Drees K.P."/>
            <person name="Sebra R.P."/>
            <person name="Cooper V.S."/>
            <person name="Jones S.H."/>
            <person name="Whistler C.A."/>
        </authorList>
    </citation>
    <scope>NUCLEOTIDE SEQUENCE [LARGE SCALE GENOMIC DNA]</scope>
    <source>
        <strain evidence="2 3">MAVP-3</strain>
    </source>
</reference>
<dbReference type="GO" id="GO:0016853">
    <property type="term" value="F:isomerase activity"/>
    <property type="evidence" value="ECO:0007669"/>
    <property type="project" value="UniProtKB-KW"/>
</dbReference>
<feature type="non-terminal residue" evidence="2">
    <location>
        <position position="96"/>
    </location>
</feature>
<dbReference type="Pfam" id="PF20512">
    <property type="entry name" value="PMI_typeI_hel"/>
    <property type="match status" value="1"/>
</dbReference>
<sequence>FRSYDEIIDAFGLCDIDELRAPLDAFKREINSQGLRDFFVHILTMEGETKERALKQLLAHASRQSEQGTDSDVFQLILDLSTQYPGDVGLFAPLLL</sequence>
<comment type="caution">
    <text evidence="2">The sequence shown here is derived from an EMBL/GenBank/DDBJ whole genome shotgun (WGS) entry which is preliminary data.</text>
</comment>
<evidence type="ECO:0000313" key="3">
    <source>
        <dbReference type="Proteomes" id="UP000214596"/>
    </source>
</evidence>
<gene>
    <name evidence="2" type="ORF">CA163_32165</name>
</gene>
<dbReference type="STRING" id="670.ACZ92_23120"/>
<dbReference type="EMBL" id="NIXT01003992">
    <property type="protein sequence ID" value="OXE28768.1"/>
    <property type="molecule type" value="Genomic_DNA"/>
</dbReference>
<organism evidence="2 3">
    <name type="scientific">Vibrio parahaemolyticus</name>
    <dbReference type="NCBI Taxonomy" id="670"/>
    <lineage>
        <taxon>Bacteria</taxon>
        <taxon>Pseudomonadati</taxon>
        <taxon>Pseudomonadota</taxon>
        <taxon>Gammaproteobacteria</taxon>
        <taxon>Vibrionales</taxon>
        <taxon>Vibrionaceae</taxon>
        <taxon>Vibrio</taxon>
    </lineage>
</organism>
<protein>
    <submittedName>
        <fullName evidence="2">Mannose-6-phosphate isomerase</fullName>
    </submittedName>
</protein>
<accession>A0A227J1L2</accession>
<dbReference type="AlphaFoldDB" id="A0A227J1L2"/>
<dbReference type="InterPro" id="IPR011051">
    <property type="entry name" value="RmlC_Cupin_sf"/>
</dbReference>
<dbReference type="SUPFAM" id="SSF51182">
    <property type="entry name" value="RmlC-like cupins"/>
    <property type="match status" value="1"/>
</dbReference>
<dbReference type="Gene3D" id="1.10.441.10">
    <property type="entry name" value="Phosphomannose Isomerase, domain 2"/>
    <property type="match status" value="1"/>
</dbReference>
<evidence type="ECO:0000313" key="2">
    <source>
        <dbReference type="EMBL" id="OXE28768.1"/>
    </source>
</evidence>
<evidence type="ECO:0000259" key="1">
    <source>
        <dbReference type="Pfam" id="PF20512"/>
    </source>
</evidence>
<feature type="domain" description="Phosphomannose isomerase type I helical insertion" evidence="1">
    <location>
        <begin position="32"/>
        <end position="96"/>
    </location>
</feature>
<dbReference type="Proteomes" id="UP000214596">
    <property type="component" value="Unassembled WGS sequence"/>
</dbReference>